<organism evidence="1">
    <name type="scientific">viral metagenome</name>
    <dbReference type="NCBI Taxonomy" id="1070528"/>
    <lineage>
        <taxon>unclassified sequences</taxon>
        <taxon>metagenomes</taxon>
        <taxon>organismal metagenomes</taxon>
    </lineage>
</organism>
<protein>
    <submittedName>
        <fullName evidence="1">Uncharacterized protein</fullName>
    </submittedName>
</protein>
<reference evidence="1" key="1">
    <citation type="submission" date="2020-03" db="EMBL/GenBank/DDBJ databases">
        <title>The deep terrestrial virosphere.</title>
        <authorList>
            <person name="Holmfeldt K."/>
            <person name="Nilsson E."/>
            <person name="Simone D."/>
            <person name="Lopez-Fernandez M."/>
            <person name="Wu X."/>
            <person name="de Brujin I."/>
            <person name="Lundin D."/>
            <person name="Andersson A."/>
            <person name="Bertilsson S."/>
            <person name="Dopson M."/>
        </authorList>
    </citation>
    <scope>NUCLEOTIDE SEQUENCE</scope>
    <source>
        <strain evidence="1">MM415A00670</strain>
    </source>
</reference>
<accession>A0A6M3KGC9</accession>
<sequence length="431" mass="46486">MATLNTYPDNISVEEAIQTRMVADLTAINNEVAAVTAGSGVLVSSDDSTVGYLDGKLLAGEGIDLTVGSPAGNETLTISCDRIFNKNAIINGDFNIWQRGTSFSSIASNSYSADRWRYVEVGDSVHTVSRDTDVPTQSESEHQSNYSLKLDCTTIDASIAAGDQIFLDHKIEGYNFAPFVGRATTLSFWVKSVKTGIYCVAFVNSGSDRSYVVEYTINSASTWEKKTITLTFDYSGGTWNYIDGIGIRVVFAIATGSTYQTTANAWQSGNYIATSNQVNGADSADNNFWLAQVQFELGSVATDFEYRQFGDELARCQRYYWKTFPYATAPAQNLDSLNGAIGVYVSVAGANGYANKRIQFPVVMRGAPTIIFYSTHEATANWYNNNDGADTTAGLVMAGADDHGFTAGCAQGATDGQGEQLFIQATASVEL</sequence>
<name>A0A6M3KGC9_9ZZZZ</name>
<proteinExistence type="predicted"/>
<dbReference type="EMBL" id="MT142432">
    <property type="protein sequence ID" value="QJA80704.1"/>
    <property type="molecule type" value="Genomic_DNA"/>
</dbReference>
<dbReference type="AlphaFoldDB" id="A0A6M3KGC9"/>
<gene>
    <name evidence="1" type="ORF">MM415A00670_0013</name>
</gene>
<evidence type="ECO:0000313" key="1">
    <source>
        <dbReference type="EMBL" id="QJA80704.1"/>
    </source>
</evidence>